<reference evidence="4" key="1">
    <citation type="submission" date="2016-10" db="EMBL/GenBank/DDBJ databases">
        <authorList>
            <person name="Varghese N."/>
            <person name="Submissions S."/>
        </authorList>
    </citation>
    <scope>NUCLEOTIDE SEQUENCE [LARGE SCALE GENOMIC DNA]</scope>
    <source>
        <strain evidence="4">DSM 22127</strain>
    </source>
</reference>
<organism evidence="3 4">
    <name type="scientific">Nocardioides scoriae</name>
    <dbReference type="NCBI Taxonomy" id="642780"/>
    <lineage>
        <taxon>Bacteria</taxon>
        <taxon>Bacillati</taxon>
        <taxon>Actinomycetota</taxon>
        <taxon>Actinomycetes</taxon>
        <taxon>Propionibacteriales</taxon>
        <taxon>Nocardioidaceae</taxon>
        <taxon>Nocardioides</taxon>
    </lineage>
</organism>
<evidence type="ECO:0000259" key="2">
    <source>
        <dbReference type="PROSITE" id="PS51462"/>
    </source>
</evidence>
<proteinExistence type="inferred from homology"/>
<dbReference type="InterPro" id="IPR000086">
    <property type="entry name" value="NUDIX_hydrolase_dom"/>
</dbReference>
<dbReference type="Proteomes" id="UP000198859">
    <property type="component" value="Chromosome I"/>
</dbReference>
<dbReference type="PANTHER" id="PTHR43736:SF1">
    <property type="entry name" value="DIHYDRONEOPTERIN TRIPHOSPHATE DIPHOSPHATASE"/>
    <property type="match status" value="1"/>
</dbReference>
<dbReference type="PROSITE" id="PS51462">
    <property type="entry name" value="NUDIX"/>
    <property type="match status" value="1"/>
</dbReference>
<sequence>MSLHAEATTLLTGWVAPTPAQEQDRRDYLDHLAVHPGGAWRSCFPAHLTAGALVVSHDGRHVLLNLHRKAQRWFHFGGHLEPDDPTLVAAALREAREESGLTGLQVDPEPLHLSRHEVAFCDPRGPVQHLDVRFLARADARAVPRVSDESLDVRWFAVDALPTQDADMVEMVALAQERARRTPATS</sequence>
<gene>
    <name evidence="3" type="ORF">SAMN04488570_3497</name>
</gene>
<protein>
    <submittedName>
        <fullName evidence="3">8-oxo-dGTP pyrophosphatase MutT, NUDIX family</fullName>
    </submittedName>
</protein>
<dbReference type="AlphaFoldDB" id="A0A1H1XIM9"/>
<dbReference type="STRING" id="642780.SAMN04488570_3497"/>
<dbReference type="PANTHER" id="PTHR43736">
    <property type="entry name" value="ADP-RIBOSE PYROPHOSPHATASE"/>
    <property type="match status" value="1"/>
</dbReference>
<name>A0A1H1XIM9_9ACTN</name>
<dbReference type="Pfam" id="PF00293">
    <property type="entry name" value="NUDIX"/>
    <property type="match status" value="1"/>
</dbReference>
<comment type="similarity">
    <text evidence="1">Belongs to the Nudix hydrolase family.</text>
</comment>
<keyword evidence="4" id="KW-1185">Reference proteome</keyword>
<dbReference type="EMBL" id="LT629757">
    <property type="protein sequence ID" value="SDT09013.1"/>
    <property type="molecule type" value="Genomic_DNA"/>
</dbReference>
<dbReference type="RefSeq" id="WP_091732325.1">
    <property type="nucleotide sequence ID" value="NZ_LT629757.1"/>
</dbReference>
<dbReference type="CDD" id="cd03674">
    <property type="entry name" value="NUDIX_Hydrolase"/>
    <property type="match status" value="1"/>
</dbReference>
<evidence type="ECO:0000313" key="3">
    <source>
        <dbReference type="EMBL" id="SDT09013.1"/>
    </source>
</evidence>
<evidence type="ECO:0000256" key="1">
    <source>
        <dbReference type="ARBA" id="ARBA00005582"/>
    </source>
</evidence>
<dbReference type="SUPFAM" id="SSF55811">
    <property type="entry name" value="Nudix"/>
    <property type="match status" value="1"/>
</dbReference>
<feature type="domain" description="Nudix hydrolase" evidence="2">
    <location>
        <begin position="45"/>
        <end position="178"/>
    </location>
</feature>
<dbReference type="Gene3D" id="3.90.79.10">
    <property type="entry name" value="Nucleoside Triphosphate Pyrophosphohydrolase"/>
    <property type="match status" value="1"/>
</dbReference>
<dbReference type="OrthoDB" id="129709at2"/>
<dbReference type="InterPro" id="IPR015797">
    <property type="entry name" value="NUDIX_hydrolase-like_dom_sf"/>
</dbReference>
<evidence type="ECO:0000313" key="4">
    <source>
        <dbReference type="Proteomes" id="UP000198859"/>
    </source>
</evidence>
<accession>A0A1H1XIM9</accession>